<dbReference type="GO" id="GO:0004674">
    <property type="term" value="F:protein serine/threonine kinase activity"/>
    <property type="evidence" value="ECO:0007669"/>
    <property type="project" value="UniProtKB-KW"/>
</dbReference>
<keyword evidence="1" id="KW-0808">Transferase</keyword>
<reference evidence="3" key="1">
    <citation type="submission" date="2022-01" db="EMBL/GenBank/DDBJ databases">
        <title>Genome-Based Taxonomic Classification of the Phylum Actinobacteria.</title>
        <authorList>
            <person name="Gao Y."/>
        </authorList>
    </citation>
    <scope>NUCLEOTIDE SEQUENCE</scope>
    <source>
        <strain evidence="3">KLBMP 8922</strain>
    </source>
</reference>
<dbReference type="InterPro" id="IPR003594">
    <property type="entry name" value="HATPase_dom"/>
</dbReference>
<keyword evidence="3" id="KW-0547">Nucleotide-binding</keyword>
<dbReference type="InterPro" id="IPR050267">
    <property type="entry name" value="Anti-sigma-factor_SerPK"/>
</dbReference>
<comment type="caution">
    <text evidence="3">The sequence shown here is derived from an EMBL/GenBank/DDBJ whole genome shotgun (WGS) entry which is preliminary data.</text>
</comment>
<dbReference type="GO" id="GO:0005524">
    <property type="term" value="F:ATP binding"/>
    <property type="evidence" value="ECO:0007669"/>
    <property type="project" value="UniProtKB-KW"/>
</dbReference>
<sequence>MNVLTPRHRRHVLTAPSVPATVTLARRTGEQTWAAWGVNPSHTMLGPALLILTELVTNSVRHAAEASPTLDVIYAHADGVLAFAVHDRHPFLPRFVRGAAPHGHGLELTAELVAEHRGVHIARPDIDGAGKTVWITLPL</sequence>
<dbReference type="CDD" id="cd16936">
    <property type="entry name" value="HATPase_RsbW-like"/>
    <property type="match status" value="1"/>
</dbReference>
<keyword evidence="1" id="KW-0418">Kinase</keyword>
<evidence type="ECO:0000313" key="3">
    <source>
        <dbReference type="EMBL" id="MCF2531437.1"/>
    </source>
</evidence>
<name>A0AA41U522_9ACTN</name>
<organism evidence="3 4">
    <name type="scientific">Yinghuangia soli</name>
    <dbReference type="NCBI Taxonomy" id="2908204"/>
    <lineage>
        <taxon>Bacteria</taxon>
        <taxon>Bacillati</taxon>
        <taxon>Actinomycetota</taxon>
        <taxon>Actinomycetes</taxon>
        <taxon>Kitasatosporales</taxon>
        <taxon>Streptomycetaceae</taxon>
        <taxon>Yinghuangia</taxon>
    </lineage>
</organism>
<keyword evidence="3" id="KW-0067">ATP-binding</keyword>
<accession>A0AA41U522</accession>
<dbReference type="Proteomes" id="UP001165378">
    <property type="component" value="Unassembled WGS sequence"/>
</dbReference>
<dbReference type="InterPro" id="IPR036890">
    <property type="entry name" value="HATPase_C_sf"/>
</dbReference>
<proteinExistence type="predicted"/>
<keyword evidence="1" id="KW-0723">Serine/threonine-protein kinase</keyword>
<dbReference type="PANTHER" id="PTHR35526:SF3">
    <property type="entry name" value="ANTI-SIGMA-F FACTOR RSBW"/>
    <property type="match status" value="1"/>
</dbReference>
<dbReference type="RefSeq" id="WP_235056091.1">
    <property type="nucleotide sequence ID" value="NZ_JAKFHA010000024.1"/>
</dbReference>
<evidence type="ECO:0000259" key="2">
    <source>
        <dbReference type="Pfam" id="PF02518"/>
    </source>
</evidence>
<gene>
    <name evidence="3" type="ORF">LZ495_30050</name>
</gene>
<feature type="domain" description="Histidine kinase/HSP90-like ATPase" evidence="2">
    <location>
        <begin position="50"/>
        <end position="139"/>
    </location>
</feature>
<dbReference type="PANTHER" id="PTHR35526">
    <property type="entry name" value="ANTI-SIGMA-F FACTOR RSBW-RELATED"/>
    <property type="match status" value="1"/>
</dbReference>
<protein>
    <submittedName>
        <fullName evidence="3">ATP-binding protein</fullName>
    </submittedName>
</protein>
<dbReference type="AlphaFoldDB" id="A0AA41U522"/>
<dbReference type="SUPFAM" id="SSF55874">
    <property type="entry name" value="ATPase domain of HSP90 chaperone/DNA topoisomerase II/histidine kinase"/>
    <property type="match status" value="1"/>
</dbReference>
<evidence type="ECO:0000256" key="1">
    <source>
        <dbReference type="ARBA" id="ARBA00022527"/>
    </source>
</evidence>
<dbReference type="Gene3D" id="3.30.565.10">
    <property type="entry name" value="Histidine kinase-like ATPase, C-terminal domain"/>
    <property type="match status" value="1"/>
</dbReference>
<keyword evidence="4" id="KW-1185">Reference proteome</keyword>
<dbReference type="EMBL" id="JAKFHA010000024">
    <property type="protein sequence ID" value="MCF2531437.1"/>
    <property type="molecule type" value="Genomic_DNA"/>
</dbReference>
<dbReference type="Pfam" id="PF02518">
    <property type="entry name" value="HATPase_c"/>
    <property type="match status" value="1"/>
</dbReference>
<evidence type="ECO:0000313" key="4">
    <source>
        <dbReference type="Proteomes" id="UP001165378"/>
    </source>
</evidence>